<reference evidence="4" key="1">
    <citation type="journal article" date="2018" name="Gigascience">
        <title>Genome assembly of the Pink Ipe (Handroanthus impetiginosus, Bignoniaceae), a highly valued, ecologically keystone Neotropical timber forest tree.</title>
        <authorList>
            <person name="Silva-Junior O.B."/>
            <person name="Grattapaglia D."/>
            <person name="Novaes E."/>
            <person name="Collevatti R.G."/>
        </authorList>
    </citation>
    <scope>NUCLEOTIDE SEQUENCE [LARGE SCALE GENOMIC DNA]</scope>
    <source>
        <strain evidence="4">cv. UFG-1</strain>
    </source>
</reference>
<evidence type="ECO:0000259" key="2">
    <source>
        <dbReference type="PROSITE" id="PS50011"/>
    </source>
</evidence>
<dbReference type="PANTHER" id="PTHR48010:SF1">
    <property type="entry name" value="PROTEIN KINASE DOMAIN-CONTAINING PROTEIN"/>
    <property type="match status" value="1"/>
</dbReference>
<dbReference type="InterPro" id="IPR000719">
    <property type="entry name" value="Prot_kinase_dom"/>
</dbReference>
<dbReference type="Proteomes" id="UP000231279">
    <property type="component" value="Unassembled WGS sequence"/>
</dbReference>
<feature type="binding site" evidence="1">
    <location>
        <position position="272"/>
    </location>
    <ligand>
        <name>ATP</name>
        <dbReference type="ChEBI" id="CHEBI:30616"/>
    </ligand>
</feature>
<feature type="domain" description="Protein kinase" evidence="2">
    <location>
        <begin position="1"/>
        <end position="223"/>
    </location>
</feature>
<dbReference type="PROSITE" id="PS00107">
    <property type="entry name" value="PROTEIN_KINASE_ATP"/>
    <property type="match status" value="1"/>
</dbReference>
<dbReference type="STRING" id="429701.A0A2G9H5T6"/>
<dbReference type="InterPro" id="IPR001245">
    <property type="entry name" value="Ser-Thr/Tyr_kinase_cat_dom"/>
</dbReference>
<gene>
    <name evidence="3" type="ORF">CDL12_14504</name>
</gene>
<dbReference type="GO" id="GO:0004674">
    <property type="term" value="F:protein serine/threonine kinase activity"/>
    <property type="evidence" value="ECO:0007669"/>
    <property type="project" value="UniProtKB-KW"/>
</dbReference>
<dbReference type="EMBL" id="NKXS01002598">
    <property type="protein sequence ID" value="PIN12879.1"/>
    <property type="molecule type" value="Genomic_DNA"/>
</dbReference>
<comment type="caution">
    <text evidence="3">The sequence shown here is derived from an EMBL/GenBank/DDBJ whole genome shotgun (WGS) entry which is preliminary data.</text>
</comment>
<dbReference type="SUPFAM" id="SSF56112">
    <property type="entry name" value="Protein kinase-like (PK-like)"/>
    <property type="match status" value="2"/>
</dbReference>
<keyword evidence="3" id="KW-0418">Kinase</keyword>
<dbReference type="PROSITE" id="PS50011">
    <property type="entry name" value="PROTEIN_KINASE_DOM"/>
    <property type="match status" value="2"/>
</dbReference>
<keyword evidence="3" id="KW-0723">Serine/threonine-protein kinase</keyword>
<dbReference type="InterPro" id="IPR017441">
    <property type="entry name" value="Protein_kinase_ATP_BS"/>
</dbReference>
<dbReference type="InterPro" id="IPR050994">
    <property type="entry name" value="At_inactive_RLKs"/>
</dbReference>
<dbReference type="Pfam" id="PF00069">
    <property type="entry name" value="Pkinase"/>
    <property type="match status" value="1"/>
</dbReference>
<dbReference type="EC" id="2.7.11.1" evidence="3"/>
<organism evidence="3 4">
    <name type="scientific">Handroanthus impetiginosus</name>
    <dbReference type="NCBI Taxonomy" id="429701"/>
    <lineage>
        <taxon>Eukaryota</taxon>
        <taxon>Viridiplantae</taxon>
        <taxon>Streptophyta</taxon>
        <taxon>Embryophyta</taxon>
        <taxon>Tracheophyta</taxon>
        <taxon>Spermatophyta</taxon>
        <taxon>Magnoliopsida</taxon>
        <taxon>eudicotyledons</taxon>
        <taxon>Gunneridae</taxon>
        <taxon>Pentapetalae</taxon>
        <taxon>asterids</taxon>
        <taxon>lamiids</taxon>
        <taxon>Lamiales</taxon>
        <taxon>Bignoniaceae</taxon>
        <taxon>Crescentiina</taxon>
        <taxon>Tabebuia alliance</taxon>
        <taxon>Handroanthus</taxon>
    </lineage>
</organism>
<feature type="domain" description="Protein kinase" evidence="2">
    <location>
        <begin position="243"/>
        <end position="502"/>
    </location>
</feature>
<dbReference type="AlphaFoldDB" id="A0A2G9H5T6"/>
<dbReference type="OrthoDB" id="540454at2759"/>
<dbReference type="PANTHER" id="PTHR48010">
    <property type="entry name" value="OS05G0588300 PROTEIN"/>
    <property type="match status" value="1"/>
</dbReference>
<sequence length="543" mass="60853">MDNGVVKRLKLMRFQARDVRHENVTALRAHYSSKNERVMLYDYCMKGSVYALLHGRTDGIRAHVDWVTRVKFAIGAARGIAEIHIQNDLGLANMIETTFTPTARCYAPEVKSTRNVSQASDVYSFGILLLELLTGKSTTRLPGAPEPVDLVKLVGSVKSKEKASKVFDPDLLKHPNIRRVMVEMLQIGIECVAKSIKKRPLMSEVVNMLKGIIMRPEIYNPFRKELEFAHSANPTFDFEDMSRATPEVLGRGTFGYCYKATLLNGKVIVVKKLSGVNVGYMTVQQHMEVIGRMRHENVAELRAYHFSTDEKLLVYDYYQDSIFALLQGTTRNHRILQNWETILKIAIGASRGIAHIHEQDGGKLVHGNIKSSNIFVNEKNMSPFLITLLSTPTLGSHPPEIGKTRKASQGFDVYSFGVVLLELLGVPSLHDKSTGAIISLVEWIKSLPHDEWTTEVVGVEHLRYLNAGEAMVQLLQITMDCVAVAPECRPRMAVVVKMLEEISCIQPSNESSSEDISEDARRQASIETRLEDLLEGLLPRLTP</sequence>
<keyword evidence="4" id="KW-1185">Reference proteome</keyword>
<dbReference type="Gene3D" id="1.10.510.10">
    <property type="entry name" value="Transferase(Phosphotransferase) domain 1"/>
    <property type="match status" value="3"/>
</dbReference>
<dbReference type="Pfam" id="PF07714">
    <property type="entry name" value="PK_Tyr_Ser-Thr"/>
    <property type="match status" value="1"/>
</dbReference>
<dbReference type="InterPro" id="IPR011009">
    <property type="entry name" value="Kinase-like_dom_sf"/>
</dbReference>
<proteinExistence type="predicted"/>
<keyword evidence="1" id="KW-0067">ATP-binding</keyword>
<keyword evidence="3" id="KW-0808">Transferase</keyword>
<protein>
    <submittedName>
        <fullName evidence="3">Serine/threonine protein kinase</fullName>
        <ecNumber evidence="3">2.7.11.1</ecNumber>
    </submittedName>
</protein>
<name>A0A2G9H5T6_9LAMI</name>
<keyword evidence="1" id="KW-0547">Nucleotide-binding</keyword>
<evidence type="ECO:0000313" key="3">
    <source>
        <dbReference type="EMBL" id="PIN12879.1"/>
    </source>
</evidence>
<evidence type="ECO:0000256" key="1">
    <source>
        <dbReference type="PROSITE-ProRule" id="PRU10141"/>
    </source>
</evidence>
<accession>A0A2G9H5T6</accession>
<dbReference type="GO" id="GO:0005524">
    <property type="term" value="F:ATP binding"/>
    <property type="evidence" value="ECO:0007669"/>
    <property type="project" value="UniProtKB-UniRule"/>
</dbReference>
<evidence type="ECO:0000313" key="4">
    <source>
        <dbReference type="Proteomes" id="UP000231279"/>
    </source>
</evidence>
<dbReference type="Gene3D" id="3.30.200.20">
    <property type="entry name" value="Phosphorylase Kinase, domain 1"/>
    <property type="match status" value="1"/>
</dbReference>